<dbReference type="AlphaFoldDB" id="A0A9W6GZM8"/>
<dbReference type="EMBL" id="BSEC01000007">
    <property type="protein sequence ID" value="GLI96058.1"/>
    <property type="molecule type" value="Genomic_DNA"/>
</dbReference>
<reference evidence="1" key="1">
    <citation type="journal article" date="2023" name="Int. J. Syst. Evol. Microbiol.">
        <title>Methylocystis iwaonis sp. nov., a type II methane-oxidizing bacterium from surface soil of a rice paddy field in Japan, and emended description of the genus Methylocystis (ex Whittenbury et al. 1970) Bowman et al. 1993.</title>
        <authorList>
            <person name="Kaise H."/>
            <person name="Sawadogo J.B."/>
            <person name="Alam M.S."/>
            <person name="Ueno C."/>
            <person name="Dianou D."/>
            <person name="Shinjo R."/>
            <person name="Asakawa S."/>
        </authorList>
    </citation>
    <scope>NUCLEOTIDE SEQUENCE</scope>
    <source>
        <strain evidence="1">LMG27198</strain>
    </source>
</reference>
<evidence type="ECO:0000313" key="1">
    <source>
        <dbReference type="EMBL" id="GLI96058.1"/>
    </source>
</evidence>
<protein>
    <submittedName>
        <fullName evidence="1">Uncharacterized protein</fullName>
    </submittedName>
</protein>
<accession>A0A9W6GZM8</accession>
<organism evidence="1 2">
    <name type="scientific">Methylocystis echinoides</name>
    <dbReference type="NCBI Taxonomy" id="29468"/>
    <lineage>
        <taxon>Bacteria</taxon>
        <taxon>Pseudomonadati</taxon>
        <taxon>Pseudomonadota</taxon>
        <taxon>Alphaproteobacteria</taxon>
        <taxon>Hyphomicrobiales</taxon>
        <taxon>Methylocystaceae</taxon>
        <taxon>Methylocystis</taxon>
    </lineage>
</organism>
<evidence type="ECO:0000313" key="2">
    <source>
        <dbReference type="Proteomes" id="UP001144323"/>
    </source>
</evidence>
<keyword evidence="2" id="KW-1185">Reference proteome</keyword>
<name>A0A9W6GZM8_9HYPH</name>
<comment type="caution">
    <text evidence="1">The sequence shown here is derived from an EMBL/GenBank/DDBJ whole genome shotgun (WGS) entry which is preliminary data.</text>
</comment>
<dbReference type="Proteomes" id="UP001144323">
    <property type="component" value="Unassembled WGS sequence"/>
</dbReference>
<proteinExistence type="predicted"/>
<gene>
    <name evidence="1" type="ORF">LMG27198_50500</name>
</gene>
<sequence length="204" mass="23094">MLITADGHTRQVKVGSVSLSFYPLHVMIDKSKNGDLFVLHIIREGLLLTGSPVPFENIKSSFRQRSNYEKEIRAAADLGWLIVRFGAEFDDKLVQRRVSWCIRTVLIANSVQSGHPTFSSEKLSTLYPAYAVTRLIRQKDEPISSETFPLLRDFLIEYGKTDPCPDAVAPNDYLGHFERTENAVALHFLASQDKKENKDEYSSS</sequence>